<dbReference type="InterPro" id="IPR011048">
    <property type="entry name" value="Haem_d1_sf"/>
</dbReference>
<feature type="signal peptide" evidence="1">
    <location>
        <begin position="1"/>
        <end position="18"/>
    </location>
</feature>
<organism evidence="2 3">
    <name type="scientific">Hymenobacter caeli</name>
    <dbReference type="NCBI Taxonomy" id="2735894"/>
    <lineage>
        <taxon>Bacteria</taxon>
        <taxon>Pseudomonadati</taxon>
        <taxon>Bacteroidota</taxon>
        <taxon>Cytophagia</taxon>
        <taxon>Cytophagales</taxon>
        <taxon>Hymenobacteraceae</taxon>
        <taxon>Hymenobacter</taxon>
    </lineage>
</organism>
<proteinExistence type="predicted"/>
<dbReference type="PANTHER" id="PTHR47197:SF3">
    <property type="entry name" value="DIHYDRO-HEME D1 DEHYDROGENASE"/>
    <property type="match status" value="1"/>
</dbReference>
<dbReference type="SUPFAM" id="SSF51004">
    <property type="entry name" value="C-terminal (heme d1) domain of cytochrome cd1-nitrite reductase"/>
    <property type="match status" value="1"/>
</dbReference>
<dbReference type="PANTHER" id="PTHR47197">
    <property type="entry name" value="PROTEIN NIRF"/>
    <property type="match status" value="1"/>
</dbReference>
<feature type="chain" id="PRO_5045854353" evidence="1">
    <location>
        <begin position="19"/>
        <end position="346"/>
    </location>
</feature>
<comment type="caution">
    <text evidence="2">The sequence shown here is derived from an EMBL/GenBank/DDBJ whole genome shotgun (WGS) entry which is preliminary data.</text>
</comment>
<evidence type="ECO:0000313" key="3">
    <source>
        <dbReference type="Proteomes" id="UP000779507"/>
    </source>
</evidence>
<dbReference type="RefSeq" id="WP_173812017.1">
    <property type="nucleotide sequence ID" value="NZ_JABSNP010000029.1"/>
</dbReference>
<protein>
    <submittedName>
        <fullName evidence="2">Outer membrane protein assembly factor BamB</fullName>
    </submittedName>
</protein>
<evidence type="ECO:0000313" key="2">
    <source>
        <dbReference type="EMBL" id="NRT21267.1"/>
    </source>
</evidence>
<dbReference type="Gene3D" id="2.130.10.10">
    <property type="entry name" value="YVTN repeat-like/Quinoprotein amine dehydrogenase"/>
    <property type="match status" value="3"/>
</dbReference>
<evidence type="ECO:0000256" key="1">
    <source>
        <dbReference type="SAM" id="SignalP"/>
    </source>
</evidence>
<reference evidence="2 3" key="1">
    <citation type="submission" date="2020-05" db="EMBL/GenBank/DDBJ databases">
        <title>Genomic Encyclopedia of Type Strains, Phase IV (KMG-V): Genome sequencing to study the core and pangenomes of soil and plant-associated prokaryotes.</title>
        <authorList>
            <person name="Whitman W."/>
        </authorList>
    </citation>
    <scope>NUCLEOTIDE SEQUENCE [LARGE SCALE GENOMIC DNA]</scope>
    <source>
        <strain evidence="2 3">9A</strain>
    </source>
</reference>
<dbReference type="InterPro" id="IPR051200">
    <property type="entry name" value="Host-pathogen_enzymatic-act"/>
</dbReference>
<keyword evidence="1" id="KW-0732">Signal</keyword>
<dbReference type="InterPro" id="IPR015943">
    <property type="entry name" value="WD40/YVTN_repeat-like_dom_sf"/>
</dbReference>
<keyword evidence="3" id="KW-1185">Reference proteome</keyword>
<gene>
    <name evidence="2" type="ORF">HNP98_004113</name>
</gene>
<accession>A0ABX2FVN3</accession>
<sequence length="346" mass="35876">MNRLLLPLLLGASCVAQAQMAQAQTAAKATPAPDYRVATTWAVGGEGGWDYIYVDHAGGRVFASHGAQVDVLDLKDGHKVGTIPNTQGVHGIAVAPAHGFITCGRTNSVLVFDPKTLAVTGSVPTGAKPDAVLYDAFSNRVFAFNNDGTTATVLDAGTGAAAGTAELGGAPEAAVSDGKGTIFVNLEDKNEIVAFDAKTLKEKHRWPLVTGEGPTGLAIDRAHRRLFSACHNEKMVVLDADNGQVVATLPIGSGVDGAVFDDGRQVAVSSNGSGTITVVKEDSPTSFRVAQTLATARGARTSALDEATHRIYLPTADYGPAPAPTAAEPRPRQSILPNSFRVVVVE</sequence>
<name>A0ABX2FVN3_9BACT</name>
<dbReference type="Proteomes" id="UP000779507">
    <property type="component" value="Unassembled WGS sequence"/>
</dbReference>
<dbReference type="EMBL" id="JABSNP010000029">
    <property type="protein sequence ID" value="NRT21267.1"/>
    <property type="molecule type" value="Genomic_DNA"/>
</dbReference>